<dbReference type="Proteomes" id="UP000800035">
    <property type="component" value="Unassembled WGS sequence"/>
</dbReference>
<keyword evidence="3" id="KW-1185">Reference proteome</keyword>
<feature type="compositionally biased region" description="Polar residues" evidence="1">
    <location>
        <begin position="19"/>
        <end position="38"/>
    </location>
</feature>
<dbReference type="AlphaFoldDB" id="A0A6A5TZY0"/>
<feature type="region of interest" description="Disordered" evidence="1">
    <location>
        <begin position="1"/>
        <end position="81"/>
    </location>
</feature>
<feature type="compositionally biased region" description="Polar residues" evidence="1">
    <location>
        <begin position="47"/>
        <end position="58"/>
    </location>
</feature>
<evidence type="ECO:0000313" key="3">
    <source>
        <dbReference type="Proteomes" id="UP000800035"/>
    </source>
</evidence>
<dbReference type="EMBL" id="ML976987">
    <property type="protein sequence ID" value="KAF1958191.1"/>
    <property type="molecule type" value="Genomic_DNA"/>
</dbReference>
<dbReference type="OrthoDB" id="3801166at2759"/>
<reference evidence="2" key="1">
    <citation type="journal article" date="2020" name="Stud. Mycol.">
        <title>101 Dothideomycetes genomes: a test case for predicting lifestyles and emergence of pathogens.</title>
        <authorList>
            <person name="Haridas S."/>
            <person name="Albert R."/>
            <person name="Binder M."/>
            <person name="Bloem J."/>
            <person name="Labutti K."/>
            <person name="Salamov A."/>
            <person name="Andreopoulos B."/>
            <person name="Baker S."/>
            <person name="Barry K."/>
            <person name="Bills G."/>
            <person name="Bluhm B."/>
            <person name="Cannon C."/>
            <person name="Castanera R."/>
            <person name="Culley D."/>
            <person name="Daum C."/>
            <person name="Ezra D."/>
            <person name="Gonzalez J."/>
            <person name="Henrissat B."/>
            <person name="Kuo A."/>
            <person name="Liang C."/>
            <person name="Lipzen A."/>
            <person name="Lutzoni F."/>
            <person name="Magnuson J."/>
            <person name="Mondo S."/>
            <person name="Nolan M."/>
            <person name="Ohm R."/>
            <person name="Pangilinan J."/>
            <person name="Park H.-J."/>
            <person name="Ramirez L."/>
            <person name="Alfaro M."/>
            <person name="Sun H."/>
            <person name="Tritt A."/>
            <person name="Yoshinaga Y."/>
            <person name="Zwiers L.-H."/>
            <person name="Turgeon B."/>
            <person name="Goodwin S."/>
            <person name="Spatafora J."/>
            <person name="Crous P."/>
            <person name="Grigoriev I."/>
        </authorList>
    </citation>
    <scope>NUCLEOTIDE SEQUENCE</scope>
    <source>
        <strain evidence="2">CBS 675.92</strain>
    </source>
</reference>
<organism evidence="2 3">
    <name type="scientific">Byssothecium circinans</name>
    <dbReference type="NCBI Taxonomy" id="147558"/>
    <lineage>
        <taxon>Eukaryota</taxon>
        <taxon>Fungi</taxon>
        <taxon>Dikarya</taxon>
        <taxon>Ascomycota</taxon>
        <taxon>Pezizomycotina</taxon>
        <taxon>Dothideomycetes</taxon>
        <taxon>Pleosporomycetidae</taxon>
        <taxon>Pleosporales</taxon>
        <taxon>Massarineae</taxon>
        <taxon>Massarinaceae</taxon>
        <taxon>Byssothecium</taxon>
    </lineage>
</organism>
<sequence>MSTSSVSTLGKRRRDETPTLESTTVLETTAFLTPPSTQKKPRYDSPVSETETGDNATPLSKKHSGTQTKNDANKGKGTATLFTTPGTVDEQAIASPPIEEDASCTDDAALVTDDDGEITKETEEDAIDTNFTESEEEEDSKTGDIELFSRTQAAHDLFKLAPLPRQHGQFRFPVTIAGHYNLTIPEIDQLDDEEAIQFLADLADSLSQDTIPTDFPGLREELTSWASAFRDFPYDCANQPLRNCPMSFITTFQPKGIELKTWAAVTFHLWDREPEVPGSKYRFRWGIQKHKSICEVVALYGGEKYLDWLKSQKIPLQRGQEDLAEGIEFYHRCQLAHFERDHPTTTTSRLPQLRHYRQFEGERFVDLSDDVLASLSQQALWLQMHEGLAPGHVRDAICWKRMHRLTNRWNWNDAGGRRMSHQAPVGLGELAWPLSKNVEEPEERRQRD</sequence>
<gene>
    <name evidence="2" type="ORF">CC80DRAFT_591946</name>
</gene>
<protein>
    <submittedName>
        <fullName evidence="2">Uncharacterized protein</fullName>
    </submittedName>
</protein>
<accession>A0A6A5TZY0</accession>
<evidence type="ECO:0000256" key="1">
    <source>
        <dbReference type="SAM" id="MobiDB-lite"/>
    </source>
</evidence>
<name>A0A6A5TZY0_9PLEO</name>
<proteinExistence type="predicted"/>
<evidence type="ECO:0000313" key="2">
    <source>
        <dbReference type="EMBL" id="KAF1958191.1"/>
    </source>
</evidence>